<evidence type="ECO:0000313" key="2">
    <source>
        <dbReference type="EMBL" id="PWY92720.1"/>
    </source>
</evidence>
<sequence>MARPRRVPGSGIILLFTLCGLHSPPVIGPHVRSQWPTSVALDLVVGTFLLTTPLVTRRRR</sequence>
<accession>A0A317X813</accession>
<gene>
    <name evidence="2" type="ORF">BO70DRAFT_357857</name>
</gene>
<dbReference type="VEuPathDB" id="FungiDB:BO70DRAFT_357857"/>
<dbReference type="GeneID" id="37064376"/>
<protein>
    <submittedName>
        <fullName evidence="2">Uncharacterized protein</fullName>
    </submittedName>
</protein>
<dbReference type="RefSeq" id="XP_025404459.1">
    <property type="nucleotide sequence ID" value="XM_025542139.1"/>
</dbReference>
<organism evidence="2 3">
    <name type="scientific">Aspergillus heteromorphus CBS 117.55</name>
    <dbReference type="NCBI Taxonomy" id="1448321"/>
    <lineage>
        <taxon>Eukaryota</taxon>
        <taxon>Fungi</taxon>
        <taxon>Dikarya</taxon>
        <taxon>Ascomycota</taxon>
        <taxon>Pezizomycotina</taxon>
        <taxon>Eurotiomycetes</taxon>
        <taxon>Eurotiomycetidae</taxon>
        <taxon>Eurotiales</taxon>
        <taxon>Aspergillaceae</taxon>
        <taxon>Aspergillus</taxon>
        <taxon>Aspergillus subgen. Circumdati</taxon>
    </lineage>
</organism>
<keyword evidence="1" id="KW-0812">Transmembrane</keyword>
<dbReference type="Proteomes" id="UP000247233">
    <property type="component" value="Unassembled WGS sequence"/>
</dbReference>
<feature type="transmembrane region" description="Helical" evidence="1">
    <location>
        <begin position="39"/>
        <end position="56"/>
    </location>
</feature>
<evidence type="ECO:0000256" key="1">
    <source>
        <dbReference type="SAM" id="Phobius"/>
    </source>
</evidence>
<evidence type="ECO:0000313" key="3">
    <source>
        <dbReference type="Proteomes" id="UP000247233"/>
    </source>
</evidence>
<keyword evidence="1" id="KW-1133">Transmembrane helix</keyword>
<name>A0A317X813_9EURO</name>
<dbReference type="EMBL" id="MSFL01000001">
    <property type="protein sequence ID" value="PWY92720.1"/>
    <property type="molecule type" value="Genomic_DNA"/>
</dbReference>
<dbReference type="AlphaFoldDB" id="A0A317X813"/>
<keyword evidence="3" id="KW-1185">Reference proteome</keyword>
<keyword evidence="1" id="KW-0472">Membrane</keyword>
<comment type="caution">
    <text evidence="2">The sequence shown here is derived from an EMBL/GenBank/DDBJ whole genome shotgun (WGS) entry which is preliminary data.</text>
</comment>
<reference evidence="2 3" key="1">
    <citation type="submission" date="2016-12" db="EMBL/GenBank/DDBJ databases">
        <title>The genomes of Aspergillus section Nigri reveals drivers in fungal speciation.</title>
        <authorList>
            <consortium name="DOE Joint Genome Institute"/>
            <person name="Vesth T.C."/>
            <person name="Nybo J."/>
            <person name="Theobald S."/>
            <person name="Brandl J."/>
            <person name="Frisvad J.C."/>
            <person name="Nielsen K.F."/>
            <person name="Lyhne E.K."/>
            <person name="Kogle M.E."/>
            <person name="Kuo A."/>
            <person name="Riley R."/>
            <person name="Clum A."/>
            <person name="Nolan M."/>
            <person name="Lipzen A."/>
            <person name="Salamov A."/>
            <person name="Henrissat B."/>
            <person name="Wiebenga A."/>
            <person name="De Vries R.P."/>
            <person name="Grigoriev I.V."/>
            <person name="Mortensen U.H."/>
            <person name="Andersen M.R."/>
            <person name="Baker S.E."/>
        </authorList>
    </citation>
    <scope>NUCLEOTIDE SEQUENCE [LARGE SCALE GENOMIC DNA]</scope>
    <source>
        <strain evidence="2 3">CBS 117.55</strain>
    </source>
</reference>
<proteinExistence type="predicted"/>